<dbReference type="InterPro" id="IPR036249">
    <property type="entry name" value="Thioredoxin-like_sf"/>
</dbReference>
<dbReference type="InterPro" id="IPR000866">
    <property type="entry name" value="AhpC/TSA"/>
</dbReference>
<name>A0A1F5G5I9_9BACT</name>
<evidence type="ECO:0000313" key="2">
    <source>
        <dbReference type="EMBL" id="OGD87143.1"/>
    </source>
</evidence>
<organism evidence="2 3">
    <name type="scientific">Candidatus Curtissbacteria bacterium RIFCSPHIGHO2_01_FULL_40_12</name>
    <dbReference type="NCBI Taxonomy" id="1797710"/>
    <lineage>
        <taxon>Bacteria</taxon>
        <taxon>Candidatus Curtissiibacteriota</taxon>
    </lineage>
</organism>
<evidence type="ECO:0000259" key="1">
    <source>
        <dbReference type="PROSITE" id="PS51352"/>
    </source>
</evidence>
<comment type="caution">
    <text evidence="2">The sequence shown here is derived from an EMBL/GenBank/DDBJ whole genome shotgun (WGS) entry which is preliminary data.</text>
</comment>
<accession>A0A1F5G5I9</accession>
<dbReference type="PANTHER" id="PTHR43640">
    <property type="entry name" value="OS07G0260300 PROTEIN"/>
    <property type="match status" value="1"/>
</dbReference>
<dbReference type="EMBL" id="MFAY01000064">
    <property type="protein sequence ID" value="OGD87143.1"/>
    <property type="molecule type" value="Genomic_DNA"/>
</dbReference>
<feature type="domain" description="Thioredoxin" evidence="1">
    <location>
        <begin position="8"/>
        <end position="162"/>
    </location>
</feature>
<dbReference type="InterPro" id="IPR013766">
    <property type="entry name" value="Thioredoxin_domain"/>
</dbReference>
<dbReference type="SUPFAM" id="SSF52833">
    <property type="entry name" value="Thioredoxin-like"/>
    <property type="match status" value="1"/>
</dbReference>
<dbReference type="GO" id="GO:0016491">
    <property type="term" value="F:oxidoreductase activity"/>
    <property type="evidence" value="ECO:0007669"/>
    <property type="project" value="InterPro"/>
</dbReference>
<dbReference type="CDD" id="cd02969">
    <property type="entry name" value="PRX_like1"/>
    <property type="match status" value="1"/>
</dbReference>
<gene>
    <name evidence="2" type="ORF">A2693_01380</name>
</gene>
<protein>
    <recommendedName>
        <fullName evidence="1">Thioredoxin domain-containing protein</fullName>
    </recommendedName>
</protein>
<dbReference type="PROSITE" id="PS51352">
    <property type="entry name" value="THIOREDOXIN_2"/>
    <property type="match status" value="1"/>
</dbReference>
<dbReference type="Proteomes" id="UP000178577">
    <property type="component" value="Unassembled WGS sequence"/>
</dbReference>
<dbReference type="GO" id="GO:0016209">
    <property type="term" value="F:antioxidant activity"/>
    <property type="evidence" value="ECO:0007669"/>
    <property type="project" value="InterPro"/>
</dbReference>
<dbReference type="Gene3D" id="3.40.30.10">
    <property type="entry name" value="Glutaredoxin"/>
    <property type="match status" value="1"/>
</dbReference>
<dbReference type="AlphaFoldDB" id="A0A1F5G5I9"/>
<dbReference type="Pfam" id="PF00578">
    <property type="entry name" value="AhpC-TSA"/>
    <property type="match status" value="1"/>
</dbReference>
<evidence type="ECO:0000313" key="3">
    <source>
        <dbReference type="Proteomes" id="UP000178577"/>
    </source>
</evidence>
<proteinExistence type="predicted"/>
<reference evidence="2 3" key="1">
    <citation type="journal article" date="2016" name="Nat. Commun.">
        <title>Thousands of microbial genomes shed light on interconnected biogeochemical processes in an aquifer system.</title>
        <authorList>
            <person name="Anantharaman K."/>
            <person name="Brown C.T."/>
            <person name="Hug L.A."/>
            <person name="Sharon I."/>
            <person name="Castelle C.J."/>
            <person name="Probst A.J."/>
            <person name="Thomas B.C."/>
            <person name="Singh A."/>
            <person name="Wilkins M.J."/>
            <person name="Karaoz U."/>
            <person name="Brodie E.L."/>
            <person name="Williams K.H."/>
            <person name="Hubbard S.S."/>
            <person name="Banfield J.F."/>
        </authorList>
    </citation>
    <scope>NUCLEOTIDE SEQUENCE [LARGE SCALE GENOMIC DNA]</scope>
</reference>
<dbReference type="PANTHER" id="PTHR43640:SF1">
    <property type="entry name" value="THIOREDOXIN-DEPENDENT PEROXIREDOXIN"/>
    <property type="match status" value="1"/>
</dbReference>
<dbReference type="InterPro" id="IPR047262">
    <property type="entry name" value="PRX-like1"/>
</dbReference>
<sequence>MAVESQKVTLGTPAFDFNLPSTDGKTYSLGSFADAKTLVVAFTCNHCPYAQAAWPLLISLAAEFKNQGVAFVGINPNDEITYPEDSFENMKERVPQWGINFPYLRDESQEVARAYGAVCTPDIYVYDANRRLYYHGRINDNWQNPQKVEKEELKEALEGVLAKNLPPPVQHPSLGCSIKWKNA</sequence>